<proteinExistence type="predicted"/>
<keyword evidence="3" id="KW-1185">Reference proteome</keyword>
<feature type="domain" description="Putative zinc-finger" evidence="1">
    <location>
        <begin position="6"/>
        <end position="28"/>
    </location>
</feature>
<evidence type="ECO:0000313" key="3">
    <source>
        <dbReference type="Proteomes" id="UP000484015"/>
    </source>
</evidence>
<sequence>MSFSEETLMAYADGELAPPEREQVERAMQGDPELAARVARHQALRSDVFAAFAPVLDEPVPARLAAAALPDKVADLAA</sequence>
<dbReference type="InterPro" id="IPR041916">
    <property type="entry name" value="Anti_sigma_zinc_sf"/>
</dbReference>
<dbReference type="InterPro" id="IPR027383">
    <property type="entry name" value="Znf_put"/>
</dbReference>
<evidence type="ECO:0000313" key="2">
    <source>
        <dbReference type="EMBL" id="MTW05150.1"/>
    </source>
</evidence>
<dbReference type="RefSeq" id="WP_211923445.1">
    <property type="nucleotide sequence ID" value="NZ_WNLA01000020.1"/>
</dbReference>
<feature type="non-terminal residue" evidence="2">
    <location>
        <position position="78"/>
    </location>
</feature>
<reference evidence="2 3" key="1">
    <citation type="submission" date="2019-11" db="EMBL/GenBank/DDBJ databases">
        <title>Type strains purchased from KCTC, JCM and DSMZ.</title>
        <authorList>
            <person name="Lu H."/>
        </authorList>
    </citation>
    <scope>NUCLEOTIDE SEQUENCE [LARGE SCALE GENOMIC DNA]</scope>
    <source>
        <strain evidence="2 3">KCTC 42409</strain>
    </source>
</reference>
<dbReference type="Proteomes" id="UP000484015">
    <property type="component" value="Unassembled WGS sequence"/>
</dbReference>
<gene>
    <name evidence="2" type="ORF">GM668_24035</name>
</gene>
<dbReference type="EMBL" id="WNLA01000020">
    <property type="protein sequence ID" value="MTW05150.1"/>
    <property type="molecule type" value="Genomic_DNA"/>
</dbReference>
<name>A0A6L6Q644_9BURK</name>
<organism evidence="2 3">
    <name type="scientific">Pseudoduganella ginsengisoli</name>
    <dbReference type="NCBI Taxonomy" id="1462440"/>
    <lineage>
        <taxon>Bacteria</taxon>
        <taxon>Pseudomonadati</taxon>
        <taxon>Pseudomonadota</taxon>
        <taxon>Betaproteobacteria</taxon>
        <taxon>Burkholderiales</taxon>
        <taxon>Oxalobacteraceae</taxon>
        <taxon>Telluria group</taxon>
        <taxon>Pseudoduganella</taxon>
    </lineage>
</organism>
<dbReference type="Gene3D" id="1.10.10.1320">
    <property type="entry name" value="Anti-sigma factor, zinc-finger domain"/>
    <property type="match status" value="1"/>
</dbReference>
<accession>A0A6L6Q644</accession>
<dbReference type="AlphaFoldDB" id="A0A6L6Q644"/>
<evidence type="ECO:0000259" key="1">
    <source>
        <dbReference type="Pfam" id="PF13490"/>
    </source>
</evidence>
<comment type="caution">
    <text evidence="2">The sequence shown here is derived from an EMBL/GenBank/DDBJ whole genome shotgun (WGS) entry which is preliminary data.</text>
</comment>
<protein>
    <submittedName>
        <fullName evidence="2">Anti-sigma factor</fullName>
    </submittedName>
</protein>
<dbReference type="Pfam" id="PF13490">
    <property type="entry name" value="zf-HC2"/>
    <property type="match status" value="1"/>
</dbReference>